<evidence type="ECO:0000256" key="1">
    <source>
        <dbReference type="ARBA" id="ARBA00023015"/>
    </source>
</evidence>
<dbReference type="PANTHER" id="PTHR47504">
    <property type="entry name" value="RIGHT ORIGIN-BINDING PROTEIN"/>
    <property type="match status" value="1"/>
</dbReference>
<organism evidence="5 6">
    <name type="scientific">Paenibacillus antri</name>
    <dbReference type="NCBI Taxonomy" id="2582848"/>
    <lineage>
        <taxon>Bacteria</taxon>
        <taxon>Bacillati</taxon>
        <taxon>Bacillota</taxon>
        <taxon>Bacilli</taxon>
        <taxon>Bacillales</taxon>
        <taxon>Paenibacillaceae</taxon>
        <taxon>Paenibacillus</taxon>
    </lineage>
</organism>
<dbReference type="EMBL" id="VCIW01000005">
    <property type="protein sequence ID" value="TLS52368.1"/>
    <property type="molecule type" value="Genomic_DNA"/>
</dbReference>
<dbReference type="Pfam" id="PF12833">
    <property type="entry name" value="HTH_18"/>
    <property type="match status" value="1"/>
</dbReference>
<evidence type="ECO:0000256" key="2">
    <source>
        <dbReference type="ARBA" id="ARBA00023125"/>
    </source>
</evidence>
<dbReference type="RefSeq" id="WP_138194024.1">
    <property type="nucleotide sequence ID" value="NZ_VCIW01000005.1"/>
</dbReference>
<comment type="caution">
    <text evidence="5">The sequence shown here is derived from an EMBL/GenBank/DDBJ whole genome shotgun (WGS) entry which is preliminary data.</text>
</comment>
<gene>
    <name evidence="5" type="ORF">FE782_10370</name>
</gene>
<dbReference type="InterPro" id="IPR050959">
    <property type="entry name" value="MarA-like"/>
</dbReference>
<dbReference type="PRINTS" id="PR00032">
    <property type="entry name" value="HTHARAC"/>
</dbReference>
<sequence length="298" mass="33465">MDWVDRMNRAIGYIEERMLEEIDYEDVAKVACCSVYHFQRMFSFITDVPLSEYVRRRRLTLAAFELQHGKAKVIDIALKYGYDSPEAFARAFQNVHGTTPTAARNSGTPLQAYPRISFQISIQGVVGMKYRIEEAEAFAVVGVQEKIKTADAFDAVPRAWTSAMKEGLFDKLWEVREPHPNIRGILGVCADGDHGKNESFHYIMSVASVQAPAEGMVKREFPAATWAVFEAEGGPEGIGDIWKRLYTEWLPTSAYDLAYLPAIECYLPPEENKNELWVPVVKKSVPSGSRGKSARSAV</sequence>
<accession>A0A5R9GG59</accession>
<evidence type="ECO:0000256" key="3">
    <source>
        <dbReference type="ARBA" id="ARBA00023163"/>
    </source>
</evidence>
<keyword evidence="1" id="KW-0805">Transcription regulation</keyword>
<dbReference type="AlphaFoldDB" id="A0A5R9GG59"/>
<dbReference type="InterPro" id="IPR011256">
    <property type="entry name" value="Reg_factor_effector_dom_sf"/>
</dbReference>
<dbReference type="GO" id="GO:0003700">
    <property type="term" value="F:DNA-binding transcription factor activity"/>
    <property type="evidence" value="ECO:0007669"/>
    <property type="project" value="InterPro"/>
</dbReference>
<dbReference type="Gene3D" id="3.20.80.10">
    <property type="entry name" value="Regulatory factor, effector binding domain"/>
    <property type="match status" value="1"/>
</dbReference>
<dbReference type="Pfam" id="PF06445">
    <property type="entry name" value="GyrI-like"/>
    <property type="match status" value="1"/>
</dbReference>
<feature type="domain" description="HTH araC/xylS-type" evidence="4">
    <location>
        <begin position="8"/>
        <end position="106"/>
    </location>
</feature>
<reference evidence="5 6" key="1">
    <citation type="submission" date="2019-05" db="EMBL/GenBank/DDBJ databases">
        <authorList>
            <person name="Narsing Rao M.P."/>
            <person name="Li W.J."/>
        </authorList>
    </citation>
    <scope>NUCLEOTIDE SEQUENCE [LARGE SCALE GENOMIC DNA]</scope>
    <source>
        <strain evidence="5 6">SYSU_K30003</strain>
    </source>
</reference>
<dbReference type="Proteomes" id="UP000309676">
    <property type="component" value="Unassembled WGS sequence"/>
</dbReference>
<dbReference type="InterPro" id="IPR018060">
    <property type="entry name" value="HTH_AraC"/>
</dbReference>
<dbReference type="PROSITE" id="PS00041">
    <property type="entry name" value="HTH_ARAC_FAMILY_1"/>
    <property type="match status" value="1"/>
</dbReference>
<dbReference type="PANTHER" id="PTHR47504:SF5">
    <property type="entry name" value="RIGHT ORIGIN-BINDING PROTEIN"/>
    <property type="match status" value="1"/>
</dbReference>
<evidence type="ECO:0000259" key="4">
    <source>
        <dbReference type="PROSITE" id="PS01124"/>
    </source>
</evidence>
<dbReference type="SUPFAM" id="SSF46689">
    <property type="entry name" value="Homeodomain-like"/>
    <property type="match status" value="2"/>
</dbReference>
<dbReference type="SUPFAM" id="SSF55136">
    <property type="entry name" value="Probable bacterial effector-binding domain"/>
    <property type="match status" value="1"/>
</dbReference>
<dbReference type="Gene3D" id="1.10.10.60">
    <property type="entry name" value="Homeodomain-like"/>
    <property type="match status" value="2"/>
</dbReference>
<dbReference type="GO" id="GO:0043565">
    <property type="term" value="F:sequence-specific DNA binding"/>
    <property type="evidence" value="ECO:0007669"/>
    <property type="project" value="InterPro"/>
</dbReference>
<dbReference type="PROSITE" id="PS01124">
    <property type="entry name" value="HTH_ARAC_FAMILY_2"/>
    <property type="match status" value="1"/>
</dbReference>
<dbReference type="InterPro" id="IPR029442">
    <property type="entry name" value="GyrI-like"/>
</dbReference>
<name>A0A5R9GG59_9BACL</name>
<dbReference type="SMART" id="SM00342">
    <property type="entry name" value="HTH_ARAC"/>
    <property type="match status" value="1"/>
</dbReference>
<keyword evidence="3" id="KW-0804">Transcription</keyword>
<keyword evidence="6" id="KW-1185">Reference proteome</keyword>
<proteinExistence type="predicted"/>
<evidence type="ECO:0000313" key="6">
    <source>
        <dbReference type="Proteomes" id="UP000309676"/>
    </source>
</evidence>
<dbReference type="InterPro" id="IPR018062">
    <property type="entry name" value="HTH_AraC-typ_CS"/>
</dbReference>
<protein>
    <submittedName>
        <fullName evidence="5">AraC family transcriptional regulator</fullName>
    </submittedName>
</protein>
<dbReference type="InterPro" id="IPR020449">
    <property type="entry name" value="Tscrpt_reg_AraC-type_HTH"/>
</dbReference>
<dbReference type="InterPro" id="IPR010499">
    <property type="entry name" value="AraC_E-bd"/>
</dbReference>
<dbReference type="OrthoDB" id="9801123at2"/>
<dbReference type="InterPro" id="IPR009057">
    <property type="entry name" value="Homeodomain-like_sf"/>
</dbReference>
<evidence type="ECO:0000313" key="5">
    <source>
        <dbReference type="EMBL" id="TLS52368.1"/>
    </source>
</evidence>
<dbReference type="SMART" id="SM00871">
    <property type="entry name" value="AraC_E_bind"/>
    <property type="match status" value="1"/>
</dbReference>
<keyword evidence="2" id="KW-0238">DNA-binding</keyword>